<dbReference type="AlphaFoldDB" id="A0AAP0JV95"/>
<reference evidence="2 3" key="1">
    <citation type="submission" date="2024-01" db="EMBL/GenBank/DDBJ databases">
        <title>Genome assemblies of Stephania.</title>
        <authorList>
            <person name="Yang L."/>
        </authorList>
    </citation>
    <scope>NUCLEOTIDE SEQUENCE [LARGE SCALE GENOMIC DNA]</scope>
    <source>
        <strain evidence="2">JXDWG</strain>
        <tissue evidence="2">Leaf</tissue>
    </source>
</reference>
<comment type="caution">
    <text evidence="2">The sequence shown here is derived from an EMBL/GenBank/DDBJ whole genome shotgun (WGS) entry which is preliminary data.</text>
</comment>
<dbReference type="Proteomes" id="UP001419268">
    <property type="component" value="Unassembled WGS sequence"/>
</dbReference>
<protein>
    <submittedName>
        <fullName evidence="2">Uncharacterized protein</fullName>
    </submittedName>
</protein>
<sequence length="391" mass="41010">MREREKERERETAEREKQRQDQQRGRRLASDAEVADGSSGSHAATPVRRANEETDERGARARVARARRGGAMTAAATVSGTIGEGRRASVAPSERRTASSSRADSGDGAGRGMMTSQQCVCGYLIVVRVRDGRQVSRPEPESARLLSTVQQGECSIARCLSTSSAIFSAKVMVDSLAAATRLLKLANMELSVGPPRIGLDGSSVASSTTLLLNEAAFPRALTLVLSSSPSILFSISIPSSSPPEDSSNSSSLNPTSEPSDSRSPGPSYSPSSDPSDSPSPNIYFSPSPTPSFLPIEPSSESSSSPSSSSPFSLCQVPTGPPSNSPSPAPSSNSSLESSSESSSDSSTCPVVSFPSTTLPSSTCTRSPHLSWKMKISRVRRGSLSINYICNA</sequence>
<keyword evidence="3" id="KW-1185">Reference proteome</keyword>
<feature type="compositionally biased region" description="Low complexity" evidence="1">
    <location>
        <begin position="329"/>
        <end position="346"/>
    </location>
</feature>
<evidence type="ECO:0000313" key="2">
    <source>
        <dbReference type="EMBL" id="KAK9140330.1"/>
    </source>
</evidence>
<evidence type="ECO:0000256" key="1">
    <source>
        <dbReference type="SAM" id="MobiDB-lite"/>
    </source>
</evidence>
<accession>A0AAP0JV95</accession>
<feature type="compositionally biased region" description="Basic and acidic residues" evidence="1">
    <location>
        <begin position="1"/>
        <end position="30"/>
    </location>
</feature>
<feature type="compositionally biased region" description="Basic and acidic residues" evidence="1">
    <location>
        <begin position="49"/>
        <end position="59"/>
    </location>
</feature>
<dbReference type="EMBL" id="JBBNAG010000004">
    <property type="protein sequence ID" value="KAK9140330.1"/>
    <property type="molecule type" value="Genomic_DNA"/>
</dbReference>
<feature type="compositionally biased region" description="Polar residues" evidence="1">
    <location>
        <begin position="347"/>
        <end position="366"/>
    </location>
</feature>
<feature type="region of interest" description="Disordered" evidence="1">
    <location>
        <begin position="1"/>
        <end position="111"/>
    </location>
</feature>
<feature type="compositionally biased region" description="Low complexity" evidence="1">
    <location>
        <begin position="290"/>
        <end position="313"/>
    </location>
</feature>
<evidence type="ECO:0000313" key="3">
    <source>
        <dbReference type="Proteomes" id="UP001419268"/>
    </source>
</evidence>
<feature type="compositionally biased region" description="Pro residues" evidence="1">
    <location>
        <begin position="318"/>
        <end position="328"/>
    </location>
</feature>
<proteinExistence type="predicted"/>
<feature type="region of interest" description="Disordered" evidence="1">
    <location>
        <begin position="238"/>
        <end position="366"/>
    </location>
</feature>
<gene>
    <name evidence="2" type="ORF">Scep_010011</name>
</gene>
<feature type="compositionally biased region" description="Low complexity" evidence="1">
    <location>
        <begin position="238"/>
        <end position="280"/>
    </location>
</feature>
<name>A0AAP0JV95_9MAGN</name>
<feature type="compositionally biased region" description="Low complexity" evidence="1">
    <location>
        <begin position="69"/>
        <end position="78"/>
    </location>
</feature>
<organism evidence="2 3">
    <name type="scientific">Stephania cephalantha</name>
    <dbReference type="NCBI Taxonomy" id="152367"/>
    <lineage>
        <taxon>Eukaryota</taxon>
        <taxon>Viridiplantae</taxon>
        <taxon>Streptophyta</taxon>
        <taxon>Embryophyta</taxon>
        <taxon>Tracheophyta</taxon>
        <taxon>Spermatophyta</taxon>
        <taxon>Magnoliopsida</taxon>
        <taxon>Ranunculales</taxon>
        <taxon>Menispermaceae</taxon>
        <taxon>Menispermoideae</taxon>
        <taxon>Cissampelideae</taxon>
        <taxon>Stephania</taxon>
    </lineage>
</organism>